<proteinExistence type="inferred from homology"/>
<dbReference type="Gene3D" id="3.10.290.10">
    <property type="entry name" value="RNA-binding S4 domain"/>
    <property type="match status" value="1"/>
</dbReference>
<dbReference type="CDD" id="cd00165">
    <property type="entry name" value="S4"/>
    <property type="match status" value="1"/>
</dbReference>
<dbReference type="PANTHER" id="PTHR32319">
    <property type="entry name" value="BACTERIAL HEMOLYSIN-LIKE PROTEIN"/>
    <property type="match status" value="1"/>
</dbReference>
<feature type="domain" description="Ribosomal RNA methyltransferase FtsJ" evidence="4">
    <location>
        <begin position="81"/>
        <end position="246"/>
    </location>
</feature>
<protein>
    <submittedName>
        <fullName evidence="5">TlyA family rRNA (Cytidine-2'-O)-methyltransferase</fullName>
    </submittedName>
</protein>
<keyword evidence="6" id="KW-1185">Reference proteome</keyword>
<comment type="similarity">
    <text evidence="2">Belongs to the TlyA family.</text>
</comment>
<dbReference type="Pfam" id="PF01728">
    <property type="entry name" value="FtsJ"/>
    <property type="match status" value="1"/>
</dbReference>
<dbReference type="AlphaFoldDB" id="A0A402BJY6"/>
<dbReference type="InterPro" id="IPR004538">
    <property type="entry name" value="Hemolysin_A/TlyA"/>
</dbReference>
<dbReference type="InterPro" id="IPR002877">
    <property type="entry name" value="RNA_MeTrfase_FtsJ_dom"/>
</dbReference>
<dbReference type="InterPro" id="IPR029063">
    <property type="entry name" value="SAM-dependent_MTases_sf"/>
</dbReference>
<evidence type="ECO:0000256" key="1">
    <source>
        <dbReference type="ARBA" id="ARBA00022884"/>
    </source>
</evidence>
<keyword evidence="5" id="KW-0808">Transferase</keyword>
<keyword evidence="1 3" id="KW-0694">RNA-binding</keyword>
<reference evidence="6" key="1">
    <citation type="submission" date="2018-12" db="EMBL/GenBank/DDBJ databases">
        <title>Tengunoibacter tsumagoiensis gen. nov., sp. nov., Dictyobacter kobayashii sp. nov., D. alpinus sp. nov., and D. joshuensis sp. nov. and description of Dictyobacteraceae fam. nov. within the order Ktedonobacterales isolated from Tengu-no-mugimeshi.</title>
        <authorList>
            <person name="Wang C.M."/>
            <person name="Zheng Y."/>
            <person name="Sakai Y."/>
            <person name="Toyoda A."/>
            <person name="Minakuchi Y."/>
            <person name="Abe K."/>
            <person name="Yokota A."/>
            <person name="Yabe S."/>
        </authorList>
    </citation>
    <scope>NUCLEOTIDE SEQUENCE [LARGE SCALE GENOMIC DNA]</scope>
    <source>
        <strain evidence="6">Uno16</strain>
    </source>
</reference>
<dbReference type="GO" id="GO:0008168">
    <property type="term" value="F:methyltransferase activity"/>
    <property type="evidence" value="ECO:0007669"/>
    <property type="project" value="UniProtKB-KW"/>
</dbReference>
<dbReference type="OrthoDB" id="9784736at2"/>
<gene>
    <name evidence="5" type="ORF">KDA_71300</name>
</gene>
<evidence type="ECO:0000313" key="5">
    <source>
        <dbReference type="EMBL" id="GCE31646.1"/>
    </source>
</evidence>
<dbReference type="Proteomes" id="UP000287171">
    <property type="component" value="Unassembled WGS sequence"/>
</dbReference>
<evidence type="ECO:0000256" key="2">
    <source>
        <dbReference type="ARBA" id="ARBA00029460"/>
    </source>
</evidence>
<sequence>MSSLSDHQANGHNKKQQNYAFSKKRLPLGMLLVERGYFAHLDEARGWIMAGNVLINDQRLDKVGMLVPRDAHVRVRGRSRYASRAGYKLAAALDAFAIEASGQIALDCGASTGGFTDCLLQRAAKLVYAVDVGYGQLLGRLHVNARVHNLERTNLSDLTADILQPLPGLITLDLSYLSLTKALPIASRLLAPEGQIIVLIKPLFEVESQSARRTGHIDDIALLVDALQQVLEAGRTCDLAIQGLVKLALKPRHGVHEFFASFVRRPGSMDWQYDEQTLLAIIQGHGVGEMHEE</sequence>
<dbReference type="SUPFAM" id="SSF53335">
    <property type="entry name" value="S-adenosyl-L-methionine-dependent methyltransferases"/>
    <property type="match status" value="1"/>
</dbReference>
<dbReference type="SUPFAM" id="SSF55174">
    <property type="entry name" value="Alpha-L RNA-binding motif"/>
    <property type="match status" value="1"/>
</dbReference>
<accession>A0A402BJY6</accession>
<dbReference type="PROSITE" id="PS50889">
    <property type="entry name" value="S4"/>
    <property type="match status" value="1"/>
</dbReference>
<dbReference type="Gene3D" id="3.40.50.150">
    <property type="entry name" value="Vaccinia Virus protein VP39"/>
    <property type="match status" value="1"/>
</dbReference>
<dbReference type="NCBIfam" id="TIGR00478">
    <property type="entry name" value="tly"/>
    <property type="match status" value="1"/>
</dbReference>
<name>A0A402BJY6_9CHLR</name>
<dbReference type="InterPro" id="IPR036986">
    <property type="entry name" value="S4_RNA-bd_sf"/>
</dbReference>
<dbReference type="EMBL" id="BIFT01000002">
    <property type="protein sequence ID" value="GCE31646.1"/>
    <property type="molecule type" value="Genomic_DNA"/>
</dbReference>
<keyword evidence="5" id="KW-0489">Methyltransferase</keyword>
<evidence type="ECO:0000313" key="6">
    <source>
        <dbReference type="Proteomes" id="UP000287171"/>
    </source>
</evidence>
<evidence type="ECO:0000256" key="3">
    <source>
        <dbReference type="PROSITE-ProRule" id="PRU00182"/>
    </source>
</evidence>
<dbReference type="GO" id="GO:0032259">
    <property type="term" value="P:methylation"/>
    <property type="evidence" value="ECO:0007669"/>
    <property type="project" value="UniProtKB-KW"/>
</dbReference>
<dbReference type="InterPro" id="IPR047048">
    <property type="entry name" value="TlyA"/>
</dbReference>
<dbReference type="PANTHER" id="PTHR32319:SF0">
    <property type="entry name" value="BACTERIAL HEMOLYSIN-LIKE PROTEIN"/>
    <property type="match status" value="1"/>
</dbReference>
<dbReference type="GO" id="GO:0003723">
    <property type="term" value="F:RNA binding"/>
    <property type="evidence" value="ECO:0007669"/>
    <property type="project" value="UniProtKB-KW"/>
</dbReference>
<evidence type="ECO:0000259" key="4">
    <source>
        <dbReference type="Pfam" id="PF01728"/>
    </source>
</evidence>
<dbReference type="RefSeq" id="WP_126631589.1">
    <property type="nucleotide sequence ID" value="NZ_BIFT01000002.1"/>
</dbReference>
<comment type="caution">
    <text evidence="5">The sequence shown here is derived from an EMBL/GenBank/DDBJ whole genome shotgun (WGS) entry which is preliminary data.</text>
</comment>
<organism evidence="5 6">
    <name type="scientific">Dictyobacter alpinus</name>
    <dbReference type="NCBI Taxonomy" id="2014873"/>
    <lineage>
        <taxon>Bacteria</taxon>
        <taxon>Bacillati</taxon>
        <taxon>Chloroflexota</taxon>
        <taxon>Ktedonobacteria</taxon>
        <taxon>Ktedonobacterales</taxon>
        <taxon>Dictyobacteraceae</taxon>
        <taxon>Dictyobacter</taxon>
    </lineage>
</organism>